<protein>
    <submittedName>
        <fullName evidence="2">Uncharacterized protein</fullName>
    </submittedName>
</protein>
<evidence type="ECO:0000313" key="3">
    <source>
        <dbReference type="Proteomes" id="UP001595953"/>
    </source>
</evidence>
<evidence type="ECO:0000313" key="2">
    <source>
        <dbReference type="EMBL" id="MFC4723003.1"/>
    </source>
</evidence>
<feature type="transmembrane region" description="Helical" evidence="1">
    <location>
        <begin position="6"/>
        <end position="26"/>
    </location>
</feature>
<name>A0ABV9N8T5_9FLAO</name>
<keyword evidence="1" id="KW-0812">Transmembrane</keyword>
<proteinExistence type="predicted"/>
<dbReference type="RefSeq" id="WP_387963999.1">
    <property type="nucleotide sequence ID" value="NZ_JBHSGP010000014.1"/>
</dbReference>
<comment type="caution">
    <text evidence="2">The sequence shown here is derived from an EMBL/GenBank/DDBJ whole genome shotgun (WGS) entry which is preliminary data.</text>
</comment>
<organism evidence="2 3">
    <name type="scientific">Geojedonia litorea</name>
    <dbReference type="NCBI Taxonomy" id="1268269"/>
    <lineage>
        <taxon>Bacteria</taxon>
        <taxon>Pseudomonadati</taxon>
        <taxon>Bacteroidota</taxon>
        <taxon>Flavobacteriia</taxon>
        <taxon>Flavobacteriales</taxon>
        <taxon>Flavobacteriaceae</taxon>
        <taxon>Geojedonia</taxon>
    </lineage>
</organism>
<gene>
    <name evidence="2" type="ORF">ACFO5O_11775</name>
</gene>
<dbReference type="EMBL" id="JBHSGP010000014">
    <property type="protein sequence ID" value="MFC4723003.1"/>
    <property type="molecule type" value="Genomic_DNA"/>
</dbReference>
<reference evidence="3" key="1">
    <citation type="journal article" date="2019" name="Int. J. Syst. Evol. Microbiol.">
        <title>The Global Catalogue of Microorganisms (GCM) 10K type strain sequencing project: providing services to taxonomists for standard genome sequencing and annotation.</title>
        <authorList>
            <consortium name="The Broad Institute Genomics Platform"/>
            <consortium name="The Broad Institute Genome Sequencing Center for Infectious Disease"/>
            <person name="Wu L."/>
            <person name="Ma J."/>
        </authorList>
    </citation>
    <scope>NUCLEOTIDE SEQUENCE [LARGE SCALE GENOMIC DNA]</scope>
    <source>
        <strain evidence="3">CCUG 63682</strain>
    </source>
</reference>
<keyword evidence="1" id="KW-0472">Membrane</keyword>
<sequence length="105" mass="10979">MSTGITLWIISLVLGLVVIGVVALLLHLVKTTAFKIDGVAADIWTHGKLVANNTIHIPLFLTTTNKVVSSILETAVAIVGGSKAITQHIEGCPGCPACILKPNKN</sequence>
<keyword evidence="3" id="KW-1185">Reference proteome</keyword>
<accession>A0ABV9N8T5</accession>
<evidence type="ECO:0000256" key="1">
    <source>
        <dbReference type="SAM" id="Phobius"/>
    </source>
</evidence>
<keyword evidence="1" id="KW-1133">Transmembrane helix</keyword>
<dbReference type="Proteomes" id="UP001595953">
    <property type="component" value="Unassembled WGS sequence"/>
</dbReference>